<reference evidence="7 8" key="1">
    <citation type="journal article" date="2013" name="PLoS ONE">
        <title>Complete Genome Analysis of a Haemophilus parasuis Serovar 12 Strain from China.</title>
        <authorList>
            <person name="Li Y."/>
            <person name="Kwok A.H."/>
            <person name="Jiang J."/>
            <person name="Zou Y."/>
            <person name="Zheng F."/>
            <person name="Chen P."/>
            <person name="Hou C."/>
            <person name="Leung F.C."/>
            <person name="Jiang P."/>
        </authorList>
    </citation>
    <scope>NUCLEOTIDE SEQUENCE [LARGE SCALE GENOMIC DNA]</scope>
    <source>
        <strain evidence="7 8">ZJ0906</strain>
    </source>
</reference>
<dbReference type="HAMAP" id="MF_00199">
    <property type="entry name" value="ApaH"/>
    <property type="match status" value="1"/>
</dbReference>
<dbReference type="Gene3D" id="3.60.21.10">
    <property type="match status" value="1"/>
</dbReference>
<dbReference type="GO" id="GO:0008803">
    <property type="term" value="F:bis(5'-nucleosyl)-tetraphosphatase (symmetrical) activity"/>
    <property type="evidence" value="ECO:0007669"/>
    <property type="project" value="UniProtKB-UniRule"/>
</dbReference>
<comment type="similarity">
    <text evidence="2 5">Belongs to the Ap4A hydrolase family.</text>
</comment>
<dbReference type="Proteomes" id="UP000014672">
    <property type="component" value="Chromosome"/>
</dbReference>
<name>A0A806J3E1_GLAPU</name>
<accession>A0A806J3E1</accession>
<evidence type="ECO:0000256" key="2">
    <source>
        <dbReference type="ARBA" id="ARBA00005419"/>
    </source>
</evidence>
<dbReference type="InterPro" id="IPR004617">
    <property type="entry name" value="ApaH"/>
</dbReference>
<evidence type="ECO:0000259" key="6">
    <source>
        <dbReference type="Pfam" id="PF00149"/>
    </source>
</evidence>
<dbReference type="AlphaFoldDB" id="A0A806J3E1"/>
<comment type="catalytic activity">
    <reaction evidence="4 5">
        <text>P(1),P(4)-bis(5'-adenosyl) tetraphosphate + H2O = 2 ADP + 2 H(+)</text>
        <dbReference type="Rhea" id="RHEA:24252"/>
        <dbReference type="ChEBI" id="CHEBI:15377"/>
        <dbReference type="ChEBI" id="CHEBI:15378"/>
        <dbReference type="ChEBI" id="CHEBI:58141"/>
        <dbReference type="ChEBI" id="CHEBI:456216"/>
        <dbReference type="EC" id="3.6.1.41"/>
    </reaction>
</comment>
<dbReference type="InterPro" id="IPR029052">
    <property type="entry name" value="Metallo-depent_PP-like"/>
</dbReference>
<protein>
    <recommendedName>
        <fullName evidence="5">Bis(5'-nucleosyl)-tetraphosphatase, symmetrical</fullName>
        <ecNumber evidence="5">3.6.1.41</ecNumber>
    </recommendedName>
    <alternativeName>
        <fullName evidence="5">Ap4A hydrolase</fullName>
    </alternativeName>
    <alternativeName>
        <fullName evidence="5">Diadenosine 5',5'''-P1,P4-tetraphosphate pyrophosphohydrolase</fullName>
    </alternativeName>
    <alternativeName>
        <fullName evidence="5">Diadenosine tetraphosphatase</fullName>
    </alternativeName>
</protein>
<dbReference type="PANTHER" id="PTHR40942:SF4">
    <property type="entry name" value="CYTOCHROME C5"/>
    <property type="match status" value="1"/>
</dbReference>
<dbReference type="InterPro" id="IPR004843">
    <property type="entry name" value="Calcineurin-like_PHP"/>
</dbReference>
<evidence type="ECO:0000256" key="4">
    <source>
        <dbReference type="ARBA" id="ARBA00049417"/>
    </source>
</evidence>
<evidence type="ECO:0000313" key="8">
    <source>
        <dbReference type="Proteomes" id="UP000014672"/>
    </source>
</evidence>
<dbReference type="NCBIfam" id="TIGR00668">
    <property type="entry name" value="apaH"/>
    <property type="match status" value="1"/>
</dbReference>
<dbReference type="PIRSF" id="PIRSF000903">
    <property type="entry name" value="B5n-ttraPtase_sm"/>
    <property type="match status" value="1"/>
</dbReference>
<keyword evidence="3 5" id="KW-0378">Hydrolase</keyword>
<feature type="domain" description="Calcineurin-like phosphoesterase" evidence="6">
    <location>
        <begin position="3"/>
        <end position="129"/>
    </location>
</feature>
<gene>
    <name evidence="5 7" type="primary">apaH</name>
    <name evidence="7" type="ORF">K756_05795</name>
</gene>
<proteinExistence type="inferred from homology"/>
<evidence type="ECO:0000313" key="7">
    <source>
        <dbReference type="EMBL" id="AGO16347.1"/>
    </source>
</evidence>
<dbReference type="EC" id="3.6.1.41" evidence="5"/>
<comment type="function">
    <text evidence="1 5">Hydrolyzes diadenosine 5',5'''-P1,P4-tetraphosphate to yield ADP.</text>
</comment>
<evidence type="ECO:0000256" key="3">
    <source>
        <dbReference type="ARBA" id="ARBA00022801"/>
    </source>
</evidence>
<dbReference type="KEGG" id="hpaz:K756_05795"/>
<evidence type="ECO:0000256" key="5">
    <source>
        <dbReference type="HAMAP-Rule" id="MF_00199"/>
    </source>
</evidence>
<evidence type="ECO:0000256" key="1">
    <source>
        <dbReference type="ARBA" id="ARBA00003413"/>
    </source>
</evidence>
<organism evidence="7 8">
    <name type="scientific">Glaesserella parasuis ZJ0906</name>
    <dbReference type="NCBI Taxonomy" id="1322346"/>
    <lineage>
        <taxon>Bacteria</taxon>
        <taxon>Pseudomonadati</taxon>
        <taxon>Pseudomonadota</taxon>
        <taxon>Gammaproteobacteria</taxon>
        <taxon>Pasteurellales</taxon>
        <taxon>Pasteurellaceae</taxon>
        <taxon>Glaesserella</taxon>
    </lineage>
</organism>
<dbReference type="Pfam" id="PF00149">
    <property type="entry name" value="Metallophos"/>
    <property type="match status" value="1"/>
</dbReference>
<dbReference type="EMBL" id="CP005384">
    <property type="protein sequence ID" value="AGO16347.1"/>
    <property type="molecule type" value="Genomic_DNA"/>
</dbReference>
<dbReference type="NCBIfam" id="NF001204">
    <property type="entry name" value="PRK00166.1"/>
    <property type="match status" value="1"/>
</dbReference>
<sequence length="272" mass="31389">MATYIVGDLHGCFDEFQLLLEQANFDPKYDELWLTGDLVARGENSLACLRYVKALGDRATVVLGNHDVHLLSTLQGIKAVKPKDKVDAIFEAEDRLELQNWLRSRPLVAQHPVHQFLLVHAGVSPEWDLATTLACAREVEAVLQGEQFADFLAQMYGNSPDQWRADLQGIERWRYALNVFTRMRFCYADKRLDFDCKLPVEEAPEGLKPWFELDNPFYRQQPIIFGHWASLIGYQTPDTIYALDTGCVWGNHLTMLRWEDKQVFTQKRLNLD</sequence>
<dbReference type="SUPFAM" id="SSF56300">
    <property type="entry name" value="Metallo-dependent phosphatases"/>
    <property type="match status" value="1"/>
</dbReference>
<dbReference type="PANTHER" id="PTHR40942">
    <property type="match status" value="1"/>
</dbReference>
<dbReference type="CDD" id="cd07422">
    <property type="entry name" value="MPP_ApaH"/>
    <property type="match status" value="1"/>
</dbReference>